<feature type="domain" description="3-oxo-5-alpha-steroid 4-dehydrogenase C-terminal" evidence="6">
    <location>
        <begin position="101"/>
        <end position="249"/>
    </location>
</feature>
<dbReference type="AlphaFoldDB" id="A0A933P0L1"/>
<dbReference type="Pfam" id="PF02544">
    <property type="entry name" value="Steroid_dh"/>
    <property type="match status" value="1"/>
</dbReference>
<reference evidence="7" key="1">
    <citation type="submission" date="2020-07" db="EMBL/GenBank/DDBJ databases">
        <title>Huge and variable diversity of episymbiotic CPR bacteria and DPANN archaea in groundwater ecosystems.</title>
        <authorList>
            <person name="He C.Y."/>
            <person name="Keren R."/>
            <person name="Whittaker M."/>
            <person name="Farag I.F."/>
            <person name="Doudna J."/>
            <person name="Cate J.H.D."/>
            <person name="Banfield J.F."/>
        </authorList>
    </citation>
    <scope>NUCLEOTIDE SEQUENCE</scope>
    <source>
        <strain evidence="7">NC_groundwater_1586_Pr3_B-0.1um_66_15</strain>
    </source>
</reference>
<dbReference type="PIRSF" id="PIRSF015596">
    <property type="entry name" value="5_alpha-SR2"/>
    <property type="match status" value="1"/>
</dbReference>
<evidence type="ECO:0000256" key="4">
    <source>
        <dbReference type="ARBA" id="ARBA00023136"/>
    </source>
</evidence>
<name>A0A933P0L1_9HYPH</name>
<dbReference type="GO" id="GO:0016132">
    <property type="term" value="P:brassinosteroid biosynthetic process"/>
    <property type="evidence" value="ECO:0007669"/>
    <property type="project" value="TreeGrafter"/>
</dbReference>
<proteinExistence type="predicted"/>
<feature type="transmembrane region" description="Helical" evidence="5">
    <location>
        <begin position="142"/>
        <end position="159"/>
    </location>
</feature>
<accession>A0A933P0L1</accession>
<keyword evidence="2 5" id="KW-0812">Transmembrane</keyword>
<keyword evidence="4 5" id="KW-0472">Membrane</keyword>
<keyword evidence="3 5" id="KW-1133">Transmembrane helix</keyword>
<dbReference type="GO" id="GO:0003865">
    <property type="term" value="F:3-oxo-5-alpha-steroid 4-dehydrogenase activity"/>
    <property type="evidence" value="ECO:0007669"/>
    <property type="project" value="InterPro"/>
</dbReference>
<feature type="transmembrane region" description="Helical" evidence="5">
    <location>
        <begin position="102"/>
        <end position="130"/>
    </location>
</feature>
<comment type="caution">
    <text evidence="7">The sequence shown here is derived from an EMBL/GenBank/DDBJ whole genome shotgun (WGS) entry which is preliminary data.</text>
</comment>
<dbReference type="Proteomes" id="UP000782610">
    <property type="component" value="Unassembled WGS sequence"/>
</dbReference>
<dbReference type="GO" id="GO:0016020">
    <property type="term" value="C:membrane"/>
    <property type="evidence" value="ECO:0007669"/>
    <property type="project" value="UniProtKB-SubCell"/>
</dbReference>
<feature type="transmembrane region" description="Helical" evidence="5">
    <location>
        <begin position="71"/>
        <end position="90"/>
    </location>
</feature>
<evidence type="ECO:0000313" key="7">
    <source>
        <dbReference type="EMBL" id="MBI4923903.1"/>
    </source>
</evidence>
<evidence type="ECO:0000256" key="3">
    <source>
        <dbReference type="ARBA" id="ARBA00022989"/>
    </source>
</evidence>
<organism evidence="7 8">
    <name type="scientific">Devosia nanyangense</name>
    <dbReference type="NCBI Taxonomy" id="1228055"/>
    <lineage>
        <taxon>Bacteria</taxon>
        <taxon>Pseudomonadati</taxon>
        <taxon>Pseudomonadota</taxon>
        <taxon>Alphaproteobacteria</taxon>
        <taxon>Hyphomicrobiales</taxon>
        <taxon>Devosiaceae</taxon>
        <taxon>Devosia</taxon>
    </lineage>
</organism>
<dbReference type="Gene3D" id="1.20.120.1630">
    <property type="match status" value="1"/>
</dbReference>
<dbReference type="InterPro" id="IPR039357">
    <property type="entry name" value="SRD5A/TECR"/>
</dbReference>
<dbReference type="FunFam" id="1.20.120.1630:FF:000014">
    <property type="entry name" value="Steroid 5-alpha reductase, putative"/>
    <property type="match status" value="1"/>
</dbReference>
<dbReference type="EMBL" id="JACRAF010000064">
    <property type="protein sequence ID" value="MBI4923903.1"/>
    <property type="molecule type" value="Genomic_DNA"/>
</dbReference>
<evidence type="ECO:0000256" key="2">
    <source>
        <dbReference type="ARBA" id="ARBA00022692"/>
    </source>
</evidence>
<feature type="transmembrane region" description="Helical" evidence="5">
    <location>
        <begin position="42"/>
        <end position="64"/>
    </location>
</feature>
<dbReference type="InterPro" id="IPR016636">
    <property type="entry name" value="3-oxo-5-alpha-steroid_4-DH"/>
</dbReference>
<gene>
    <name evidence="7" type="ORF">HY834_19390</name>
</gene>
<sequence>MTVLNMVAIAWTLLALALFPIQLRVAAPYGRHTRTDWGPSIANRLGWCLMESVSLVVFVSLFLSGPGEKTVPMWIFFALWTAHYVNRGLIFPWRTHTEGKTIPLAIVGSAVGFNLVNAGLNGLFLGWSGAVYPAAWLMDPRFIVGLVVFVGGAAINLWSDNRLIGLRADGRQGYTIPRGGLFEWVSCPNHMGEIIQWSGFALMCWNLPALSFAIWTAANLIPRTLAHHAWYQRTFPDYPPGRRAVIPALL</sequence>
<evidence type="ECO:0000259" key="6">
    <source>
        <dbReference type="Pfam" id="PF02544"/>
    </source>
</evidence>
<comment type="subcellular location">
    <subcellularLocation>
        <location evidence="1">Membrane</location>
        <topology evidence="1">Multi-pass membrane protein</topology>
    </subcellularLocation>
</comment>
<protein>
    <submittedName>
        <fullName evidence="7">DUF1295 domain-containing protein</fullName>
    </submittedName>
</protein>
<dbReference type="InterPro" id="IPR001104">
    <property type="entry name" value="3-oxo-5_a-steroid_4-DH_C"/>
</dbReference>
<evidence type="ECO:0000256" key="5">
    <source>
        <dbReference type="SAM" id="Phobius"/>
    </source>
</evidence>
<dbReference type="PANTHER" id="PTHR10556">
    <property type="entry name" value="3-OXO-5-ALPHA-STEROID 4-DEHYDROGENASE"/>
    <property type="match status" value="1"/>
</dbReference>
<dbReference type="PROSITE" id="PS50244">
    <property type="entry name" value="S5A_REDUCTASE"/>
    <property type="match status" value="1"/>
</dbReference>
<evidence type="ECO:0000256" key="1">
    <source>
        <dbReference type="ARBA" id="ARBA00004141"/>
    </source>
</evidence>
<evidence type="ECO:0000313" key="8">
    <source>
        <dbReference type="Proteomes" id="UP000782610"/>
    </source>
</evidence>
<dbReference type="PANTHER" id="PTHR10556:SF43">
    <property type="entry name" value="STEROID 5-ALPHA-REDUCTASE DET2"/>
    <property type="match status" value="1"/>
</dbReference>